<organism evidence="2 3">
    <name type="scientific">Elysia crispata</name>
    <name type="common">lettuce slug</name>
    <dbReference type="NCBI Taxonomy" id="231223"/>
    <lineage>
        <taxon>Eukaryota</taxon>
        <taxon>Metazoa</taxon>
        <taxon>Spiralia</taxon>
        <taxon>Lophotrochozoa</taxon>
        <taxon>Mollusca</taxon>
        <taxon>Gastropoda</taxon>
        <taxon>Heterobranchia</taxon>
        <taxon>Euthyneura</taxon>
        <taxon>Panpulmonata</taxon>
        <taxon>Sacoglossa</taxon>
        <taxon>Placobranchoidea</taxon>
        <taxon>Plakobranchidae</taxon>
        <taxon>Elysia</taxon>
    </lineage>
</organism>
<feature type="compositionally biased region" description="Low complexity" evidence="1">
    <location>
        <begin position="118"/>
        <end position="144"/>
    </location>
</feature>
<dbReference type="Proteomes" id="UP001283361">
    <property type="component" value="Unassembled WGS sequence"/>
</dbReference>
<reference evidence="2" key="1">
    <citation type="journal article" date="2023" name="G3 (Bethesda)">
        <title>A reference genome for the long-term kleptoplast-retaining sea slug Elysia crispata morphotype clarki.</title>
        <authorList>
            <person name="Eastman K.E."/>
            <person name="Pendleton A.L."/>
            <person name="Shaikh M.A."/>
            <person name="Suttiyut T."/>
            <person name="Ogas R."/>
            <person name="Tomko P."/>
            <person name="Gavelis G."/>
            <person name="Widhalm J.R."/>
            <person name="Wisecaver J.H."/>
        </authorList>
    </citation>
    <scope>NUCLEOTIDE SEQUENCE</scope>
    <source>
        <strain evidence="2">ECLA1</strain>
    </source>
</reference>
<evidence type="ECO:0000313" key="2">
    <source>
        <dbReference type="EMBL" id="KAK3799929.1"/>
    </source>
</evidence>
<dbReference type="AlphaFoldDB" id="A0AAE1B4W4"/>
<sequence length="154" mass="17409">MKLFLYNFVAIRKWFSMILTAFRESTFRHHWNVRFGVPQGKFRPRQLKAALKARTTSPNWLDELPMVLLGIRSSWRACLRLDTPHARRVPTSSPRTTAFVAQFCNSEDSTPVNRSEESPPTASPTSGPSTVLPSSSSLPSESSVDLCGSRRCFY</sequence>
<comment type="caution">
    <text evidence="2">The sequence shown here is derived from an EMBL/GenBank/DDBJ whole genome shotgun (WGS) entry which is preliminary data.</text>
</comment>
<gene>
    <name evidence="2" type="ORF">RRG08_003011</name>
</gene>
<name>A0AAE1B4W4_9GAST</name>
<evidence type="ECO:0000256" key="1">
    <source>
        <dbReference type="SAM" id="MobiDB-lite"/>
    </source>
</evidence>
<feature type="region of interest" description="Disordered" evidence="1">
    <location>
        <begin position="105"/>
        <end position="144"/>
    </location>
</feature>
<accession>A0AAE1B4W4</accession>
<protein>
    <submittedName>
        <fullName evidence="2">Uncharacterized protein</fullName>
    </submittedName>
</protein>
<evidence type="ECO:0000313" key="3">
    <source>
        <dbReference type="Proteomes" id="UP001283361"/>
    </source>
</evidence>
<dbReference type="EMBL" id="JAWDGP010000514">
    <property type="protein sequence ID" value="KAK3799929.1"/>
    <property type="molecule type" value="Genomic_DNA"/>
</dbReference>
<proteinExistence type="predicted"/>
<keyword evidence="3" id="KW-1185">Reference proteome</keyword>